<gene>
    <name evidence="1" type="ORF">DPMN_088828</name>
</gene>
<comment type="caution">
    <text evidence="1">The sequence shown here is derived from an EMBL/GenBank/DDBJ whole genome shotgun (WGS) entry which is preliminary data.</text>
</comment>
<dbReference type="AlphaFoldDB" id="A0A9D4QWR8"/>
<accession>A0A9D4QWR8</accession>
<evidence type="ECO:0000313" key="1">
    <source>
        <dbReference type="EMBL" id="KAH3846526.1"/>
    </source>
</evidence>
<proteinExistence type="predicted"/>
<keyword evidence="2" id="KW-1185">Reference proteome</keyword>
<evidence type="ECO:0000313" key="2">
    <source>
        <dbReference type="Proteomes" id="UP000828390"/>
    </source>
</evidence>
<sequence>MITSLNWQTLEQHRKLSEVTFIYKIHHNLVHVDHNHLIPTRNLNFLIPYSKTNFHANSCFPRRAFVYGTAYLSQYNQAPA</sequence>
<name>A0A9D4QWR8_DREPO</name>
<protein>
    <submittedName>
        <fullName evidence="1">Uncharacterized protein</fullName>
    </submittedName>
</protein>
<dbReference type="Proteomes" id="UP000828390">
    <property type="component" value="Unassembled WGS sequence"/>
</dbReference>
<reference evidence="1" key="2">
    <citation type="submission" date="2020-11" db="EMBL/GenBank/DDBJ databases">
        <authorList>
            <person name="McCartney M.A."/>
            <person name="Auch B."/>
            <person name="Kono T."/>
            <person name="Mallez S."/>
            <person name="Becker A."/>
            <person name="Gohl D.M."/>
            <person name="Silverstein K.A.T."/>
            <person name="Koren S."/>
            <person name="Bechman K.B."/>
            <person name="Herman A."/>
            <person name="Abrahante J.E."/>
            <person name="Garbe J."/>
        </authorList>
    </citation>
    <scope>NUCLEOTIDE SEQUENCE</scope>
    <source>
        <strain evidence="1">Duluth1</strain>
        <tissue evidence="1">Whole animal</tissue>
    </source>
</reference>
<organism evidence="1 2">
    <name type="scientific">Dreissena polymorpha</name>
    <name type="common">Zebra mussel</name>
    <name type="synonym">Mytilus polymorpha</name>
    <dbReference type="NCBI Taxonomy" id="45954"/>
    <lineage>
        <taxon>Eukaryota</taxon>
        <taxon>Metazoa</taxon>
        <taxon>Spiralia</taxon>
        <taxon>Lophotrochozoa</taxon>
        <taxon>Mollusca</taxon>
        <taxon>Bivalvia</taxon>
        <taxon>Autobranchia</taxon>
        <taxon>Heteroconchia</taxon>
        <taxon>Euheterodonta</taxon>
        <taxon>Imparidentia</taxon>
        <taxon>Neoheterodontei</taxon>
        <taxon>Myida</taxon>
        <taxon>Dreissenoidea</taxon>
        <taxon>Dreissenidae</taxon>
        <taxon>Dreissena</taxon>
    </lineage>
</organism>
<dbReference type="EMBL" id="JAIWYP010000003">
    <property type="protein sequence ID" value="KAH3846526.1"/>
    <property type="molecule type" value="Genomic_DNA"/>
</dbReference>
<reference evidence="1" key="1">
    <citation type="journal article" date="2019" name="bioRxiv">
        <title>The Genome of the Zebra Mussel, Dreissena polymorpha: A Resource for Invasive Species Research.</title>
        <authorList>
            <person name="McCartney M.A."/>
            <person name="Auch B."/>
            <person name="Kono T."/>
            <person name="Mallez S."/>
            <person name="Zhang Y."/>
            <person name="Obille A."/>
            <person name="Becker A."/>
            <person name="Abrahante J.E."/>
            <person name="Garbe J."/>
            <person name="Badalamenti J.P."/>
            <person name="Herman A."/>
            <person name="Mangelson H."/>
            <person name="Liachko I."/>
            <person name="Sullivan S."/>
            <person name="Sone E.D."/>
            <person name="Koren S."/>
            <person name="Silverstein K.A.T."/>
            <person name="Beckman K.B."/>
            <person name="Gohl D.M."/>
        </authorList>
    </citation>
    <scope>NUCLEOTIDE SEQUENCE</scope>
    <source>
        <strain evidence="1">Duluth1</strain>
        <tissue evidence="1">Whole animal</tissue>
    </source>
</reference>